<dbReference type="AlphaFoldDB" id="A0AAI8VYI7"/>
<comment type="caution">
    <text evidence="1">The sequence shown here is derived from an EMBL/GenBank/DDBJ whole genome shotgun (WGS) entry which is preliminary data.</text>
</comment>
<sequence>MASNDRIDVPLTQAWRESQEQIDKFFLHGLSNGVASAYIRSAHASGKSTSLVAHIHALTQRSMPEARIIYVVPQDAEAVMLRTYLTSVSANPLNPITIKLSEDPSLGFAAIVSHKTFLATFKPHDVSDKTIVLIDTQSCPTTDGELAPGTLLHWAYILRRQSGNGSGNAVVVKSPFKSGRTLAALERWTESTVKMVTVSDSYPRIKVIRIKTDTTWDQQLDKLFAKCHSAGSHHRVLASTASEYHPDLPSASEVTDTAKDWNSIPRAVANSTAFIRPEVVTTRQVMSQLEFMNEYAWVLKSAAPSEVKFFAPFTEEDLLTGPGFHEDDPEGTAYHEDIAWTILRMVETWPGLHFFDMPIRVPYDIRAVREICRRLLAVRGIESAWDDGVYRLAKKGERVLAIREHAGQIQDFHVAYFLSSIDDNPSFSDSLKRVIIRIAAIFAENVGQLYEMVDESAAQSLDDLVRASTGVGSRRVRRGAAWLSLGVWQKATTSADRTESGRLLVSHDHAKLIAERVKSLENHYKLSPASDELKSTELTEEEMDHVDRQLVWAWLHHIVFFPDANALPFDVVSMKDLETNEHDFVDVKVLLKSLHNDGGPKNVMKDITFIPHRIVDEVEDALGMTPHRVVGTTFPLQR</sequence>
<organism evidence="1 2">
    <name type="scientific">Anthostomella pinea</name>
    <dbReference type="NCBI Taxonomy" id="933095"/>
    <lineage>
        <taxon>Eukaryota</taxon>
        <taxon>Fungi</taxon>
        <taxon>Dikarya</taxon>
        <taxon>Ascomycota</taxon>
        <taxon>Pezizomycotina</taxon>
        <taxon>Sordariomycetes</taxon>
        <taxon>Xylariomycetidae</taxon>
        <taxon>Xylariales</taxon>
        <taxon>Xylariaceae</taxon>
        <taxon>Anthostomella</taxon>
    </lineage>
</organism>
<dbReference type="EMBL" id="CAUWAG010000020">
    <property type="protein sequence ID" value="CAJ2512778.1"/>
    <property type="molecule type" value="Genomic_DNA"/>
</dbReference>
<reference evidence="1" key="1">
    <citation type="submission" date="2023-10" db="EMBL/GenBank/DDBJ databases">
        <authorList>
            <person name="Hackl T."/>
        </authorList>
    </citation>
    <scope>NUCLEOTIDE SEQUENCE</scope>
</reference>
<name>A0AAI8VYI7_9PEZI</name>
<accession>A0AAI8VYI7</accession>
<gene>
    <name evidence="1" type="ORF">KHLLAP_LOCUS13246</name>
</gene>
<proteinExistence type="predicted"/>
<protein>
    <submittedName>
        <fullName evidence="1">Uu.00g008970.m01.CDS01</fullName>
    </submittedName>
</protein>
<evidence type="ECO:0000313" key="1">
    <source>
        <dbReference type="EMBL" id="CAJ2512778.1"/>
    </source>
</evidence>
<keyword evidence="2" id="KW-1185">Reference proteome</keyword>
<dbReference type="Proteomes" id="UP001295740">
    <property type="component" value="Unassembled WGS sequence"/>
</dbReference>
<evidence type="ECO:0000313" key="2">
    <source>
        <dbReference type="Proteomes" id="UP001295740"/>
    </source>
</evidence>